<dbReference type="EMBL" id="GBRH01264087">
    <property type="protein sequence ID" value="JAD33808.1"/>
    <property type="molecule type" value="Transcribed_RNA"/>
</dbReference>
<reference evidence="1" key="1">
    <citation type="submission" date="2014-09" db="EMBL/GenBank/DDBJ databases">
        <authorList>
            <person name="Magalhaes I.L.F."/>
            <person name="Oliveira U."/>
            <person name="Santos F.R."/>
            <person name="Vidigal T.H.D.A."/>
            <person name="Brescovit A.D."/>
            <person name="Santos A.J."/>
        </authorList>
    </citation>
    <scope>NUCLEOTIDE SEQUENCE</scope>
    <source>
        <tissue evidence="1">Shoot tissue taken approximately 20 cm above the soil surface</tissue>
    </source>
</reference>
<dbReference type="AlphaFoldDB" id="A0A0A8Z806"/>
<protein>
    <submittedName>
        <fullName evidence="1">NIR</fullName>
    </submittedName>
</protein>
<accession>A0A0A8Z806</accession>
<evidence type="ECO:0000313" key="1">
    <source>
        <dbReference type="EMBL" id="JAD33808.1"/>
    </source>
</evidence>
<sequence length="40" mass="4758">MYARSLMCGCSYRSWEPITQTFHFLGRLVMVGFPWELLVM</sequence>
<reference evidence="1" key="2">
    <citation type="journal article" date="2015" name="Data Brief">
        <title>Shoot transcriptome of the giant reed, Arundo donax.</title>
        <authorList>
            <person name="Barrero R.A."/>
            <person name="Guerrero F.D."/>
            <person name="Moolhuijzen P."/>
            <person name="Goolsby J.A."/>
            <person name="Tidwell J."/>
            <person name="Bellgard S.E."/>
            <person name="Bellgard M.I."/>
        </authorList>
    </citation>
    <scope>NUCLEOTIDE SEQUENCE</scope>
    <source>
        <tissue evidence="1">Shoot tissue taken approximately 20 cm above the soil surface</tissue>
    </source>
</reference>
<proteinExistence type="predicted"/>
<organism evidence="1">
    <name type="scientific">Arundo donax</name>
    <name type="common">Giant reed</name>
    <name type="synonym">Donax arundinaceus</name>
    <dbReference type="NCBI Taxonomy" id="35708"/>
    <lineage>
        <taxon>Eukaryota</taxon>
        <taxon>Viridiplantae</taxon>
        <taxon>Streptophyta</taxon>
        <taxon>Embryophyta</taxon>
        <taxon>Tracheophyta</taxon>
        <taxon>Spermatophyta</taxon>
        <taxon>Magnoliopsida</taxon>
        <taxon>Liliopsida</taxon>
        <taxon>Poales</taxon>
        <taxon>Poaceae</taxon>
        <taxon>PACMAD clade</taxon>
        <taxon>Arundinoideae</taxon>
        <taxon>Arundineae</taxon>
        <taxon>Arundo</taxon>
    </lineage>
</organism>
<name>A0A0A8Z806_ARUDO</name>